<dbReference type="OrthoDB" id="9809622at2"/>
<dbReference type="AlphaFoldDB" id="A0A2D0N122"/>
<protein>
    <recommendedName>
        <fullName evidence="3">DUF115 domain-containing protein</fullName>
    </recommendedName>
</protein>
<dbReference type="EMBL" id="PDUD01000043">
    <property type="protein sequence ID" value="PHN02231.1"/>
    <property type="molecule type" value="Genomic_DNA"/>
</dbReference>
<evidence type="ECO:0000313" key="2">
    <source>
        <dbReference type="Proteomes" id="UP000223913"/>
    </source>
</evidence>
<keyword evidence="2" id="KW-1185">Reference proteome</keyword>
<organism evidence="1 2">
    <name type="scientific">Flavilitoribacter nigricans (strain ATCC 23147 / DSM 23189 / NBRC 102662 / NCIMB 1420 / SS-2)</name>
    <name type="common">Lewinella nigricans</name>
    <dbReference type="NCBI Taxonomy" id="1122177"/>
    <lineage>
        <taxon>Bacteria</taxon>
        <taxon>Pseudomonadati</taxon>
        <taxon>Bacteroidota</taxon>
        <taxon>Saprospiria</taxon>
        <taxon>Saprospirales</taxon>
        <taxon>Lewinellaceae</taxon>
        <taxon>Flavilitoribacter</taxon>
    </lineage>
</organism>
<dbReference type="Gene3D" id="3.90.1480.10">
    <property type="entry name" value="Alpha-2,3-sialyltransferase"/>
    <property type="match status" value="1"/>
</dbReference>
<reference evidence="1 2" key="1">
    <citation type="submission" date="2017-10" db="EMBL/GenBank/DDBJ databases">
        <title>The draft genome sequence of Lewinella nigricans NBRC 102662.</title>
        <authorList>
            <person name="Wang K."/>
        </authorList>
    </citation>
    <scope>NUCLEOTIDE SEQUENCE [LARGE SCALE GENOMIC DNA]</scope>
    <source>
        <strain evidence="1 2">NBRC 102662</strain>
    </source>
</reference>
<sequence length="797" mass="92889">MPKTVYNSLRSLRINQPYIALFGSGNSIHAITSQEFNFIRSKTFVITINYAPVHLQGHLNMWSDLKVSEFLENHYRNNRKNLQFLAQKGKVPESLKRSIDYWFSVKEEDLRGNYTVVWALQLLQKYFPKKTILLFGIDMYSLHGQGDKWYDRYTSFDRIKRGRTYQIDYNLQRCANQIETHCRRDGVFNCNSQSKLDFFEKRDWRCILPLHILHLCPSALAGAPVHLSKIINKYTNCRSSTILQKHFTSPALNQLRWAYDLVDPSKDQLSDQLLQADIVHYHRKAWGPLTPGKKSLIQYHSPPRQYRPGASDKIFNKRKLVIAQYHPRYYTDAAIVPNLIDIWAPEHLPTKKAKDKVKIFYSWASEMKGGWSDKGSTETIAILEKIKAKYKTAVEIVVFNNRSYEECLLEKQSAHICIDECVTGSYHLQSLEGCSVGALTINNVDQQTKSFIRSVTGQFSDPFLRSSLSQLFIQLCYFIENRPQLEAKGRQARAWMEKHWDPQKLIHRYLQAYFDVFLHDEIRPFDKASFSQSFDYRMSTNVKISDSNRLGDHRLLTSEKTLPEYKHPEGIPARIATANGRPITELYRKYVGEEIYIFGAGPSLFQVEADRFRGKICFGINYAFEVIPWVDYIFVHVLEPYEVIKKHIDNRKFVLPETLVRQWQPDPAKRVTPHRVPTVNRNAFIYPIQDPHSRDLSKKELSLGADASIFTWSSTTHSAIHLAAYMGARIINLIGMDYQLYPNGKVHFPSKYSKTYASQDWHANHRHRQGDEWLTLHLKNQNILVRNLSHILRTRAR</sequence>
<dbReference type="RefSeq" id="WP_143473649.1">
    <property type="nucleotide sequence ID" value="NZ_PDUD01000043.1"/>
</dbReference>
<dbReference type="Proteomes" id="UP000223913">
    <property type="component" value="Unassembled WGS sequence"/>
</dbReference>
<proteinExistence type="predicted"/>
<evidence type="ECO:0000313" key="1">
    <source>
        <dbReference type="EMBL" id="PHN02231.1"/>
    </source>
</evidence>
<evidence type="ECO:0008006" key="3">
    <source>
        <dbReference type="Google" id="ProtNLM"/>
    </source>
</evidence>
<comment type="caution">
    <text evidence="1">The sequence shown here is derived from an EMBL/GenBank/DDBJ whole genome shotgun (WGS) entry which is preliminary data.</text>
</comment>
<name>A0A2D0N122_FLAN2</name>
<gene>
    <name evidence="1" type="ORF">CRP01_33395</name>
</gene>
<accession>A0A2D0N122</accession>